<accession>A0ABU2WNC7</accession>
<gene>
    <name evidence="2" type="ORF">RM530_18490</name>
</gene>
<dbReference type="Proteomes" id="UP001254608">
    <property type="component" value="Unassembled WGS sequence"/>
</dbReference>
<dbReference type="PANTHER" id="PTHR33498:SF1">
    <property type="entry name" value="TRANSPOSASE FOR INSERTION SEQUENCE ELEMENT IS1557"/>
    <property type="match status" value="1"/>
</dbReference>
<dbReference type="InterPro" id="IPR002560">
    <property type="entry name" value="Transposase_DDE"/>
</dbReference>
<protein>
    <submittedName>
        <fullName evidence="2">Transposase</fullName>
    </submittedName>
</protein>
<feature type="non-terminal residue" evidence="2">
    <location>
        <position position="1"/>
    </location>
</feature>
<comment type="caution">
    <text evidence="2">The sequence shown here is derived from an EMBL/GenBank/DDBJ whole genome shotgun (WGS) entry which is preliminary data.</text>
</comment>
<evidence type="ECO:0000313" key="3">
    <source>
        <dbReference type="Proteomes" id="UP001254608"/>
    </source>
</evidence>
<keyword evidence="3" id="KW-1185">Reference proteome</keyword>
<feature type="domain" description="Transposase IS204/IS1001/IS1096/IS1165 DDE" evidence="1">
    <location>
        <begin position="5"/>
        <end position="106"/>
    </location>
</feature>
<proteinExistence type="predicted"/>
<sequence length="108" mass="11889">GVRLLGVDEVARAKGHDYVTVVYDLESGALLWVGDGRTADTLSQFLAELSEDTAAGIQAVAIDMSAAFAKAVREQLPQASIVHDRFHVMQLYSKAIDQVRRREFKQTV</sequence>
<reference evidence="2 3" key="1">
    <citation type="submission" date="2023-09" db="EMBL/GenBank/DDBJ databases">
        <authorList>
            <person name="Rey-Velasco X."/>
        </authorList>
    </citation>
    <scope>NUCLEOTIDE SEQUENCE [LARGE SCALE GENOMIC DNA]</scope>
    <source>
        <strain evidence="2 3">W345</strain>
    </source>
</reference>
<organism evidence="2 3">
    <name type="scientific">Banduia mediterranea</name>
    <dbReference type="NCBI Taxonomy" id="3075609"/>
    <lineage>
        <taxon>Bacteria</taxon>
        <taxon>Pseudomonadati</taxon>
        <taxon>Pseudomonadota</taxon>
        <taxon>Gammaproteobacteria</taxon>
        <taxon>Nevskiales</taxon>
        <taxon>Algiphilaceae</taxon>
        <taxon>Banduia</taxon>
    </lineage>
</organism>
<dbReference type="PANTHER" id="PTHR33498">
    <property type="entry name" value="TRANSPOSASE FOR INSERTION SEQUENCE ELEMENT IS1557"/>
    <property type="match status" value="1"/>
</dbReference>
<dbReference type="InterPro" id="IPR047951">
    <property type="entry name" value="Transpos_ISL3"/>
</dbReference>
<dbReference type="EMBL" id="JAVRIC010000087">
    <property type="protein sequence ID" value="MDT0499331.1"/>
    <property type="molecule type" value="Genomic_DNA"/>
</dbReference>
<name>A0ABU2WNC7_9GAMM</name>
<feature type="non-terminal residue" evidence="2">
    <location>
        <position position="108"/>
    </location>
</feature>
<evidence type="ECO:0000313" key="2">
    <source>
        <dbReference type="EMBL" id="MDT0499331.1"/>
    </source>
</evidence>
<evidence type="ECO:0000259" key="1">
    <source>
        <dbReference type="Pfam" id="PF01610"/>
    </source>
</evidence>
<dbReference type="RefSeq" id="WP_311366739.1">
    <property type="nucleotide sequence ID" value="NZ_JAVRIC010000087.1"/>
</dbReference>
<dbReference type="Pfam" id="PF01610">
    <property type="entry name" value="DDE_Tnp_ISL3"/>
    <property type="match status" value="1"/>
</dbReference>